<name>A0ACA9MBQ8_9GLOM</name>
<dbReference type="EMBL" id="CAJVPM010009951">
    <property type="protein sequence ID" value="CAG8568710.1"/>
    <property type="molecule type" value="Genomic_DNA"/>
</dbReference>
<sequence>MLTKLDLSLENNALRKALYGEDPEEKMHRRKMHLRGLTNKKQYADICKIA</sequence>
<dbReference type="Proteomes" id="UP000789860">
    <property type="component" value="Unassembled WGS sequence"/>
</dbReference>
<gene>
    <name evidence="1" type="ORF">SCALOS_LOCUS5772</name>
</gene>
<evidence type="ECO:0000313" key="2">
    <source>
        <dbReference type="Proteomes" id="UP000789860"/>
    </source>
</evidence>
<comment type="caution">
    <text evidence="1">The sequence shown here is derived from an EMBL/GenBank/DDBJ whole genome shotgun (WGS) entry which is preliminary data.</text>
</comment>
<feature type="non-terminal residue" evidence="1">
    <location>
        <position position="50"/>
    </location>
</feature>
<proteinExistence type="predicted"/>
<accession>A0ACA9MBQ8</accession>
<evidence type="ECO:0000313" key="1">
    <source>
        <dbReference type="EMBL" id="CAG8568710.1"/>
    </source>
</evidence>
<organism evidence="1 2">
    <name type="scientific">Scutellospora calospora</name>
    <dbReference type="NCBI Taxonomy" id="85575"/>
    <lineage>
        <taxon>Eukaryota</taxon>
        <taxon>Fungi</taxon>
        <taxon>Fungi incertae sedis</taxon>
        <taxon>Mucoromycota</taxon>
        <taxon>Glomeromycotina</taxon>
        <taxon>Glomeromycetes</taxon>
        <taxon>Diversisporales</taxon>
        <taxon>Gigasporaceae</taxon>
        <taxon>Scutellospora</taxon>
    </lineage>
</organism>
<reference evidence="1" key="1">
    <citation type="submission" date="2021-06" db="EMBL/GenBank/DDBJ databases">
        <authorList>
            <person name="Kallberg Y."/>
            <person name="Tangrot J."/>
            <person name="Rosling A."/>
        </authorList>
    </citation>
    <scope>NUCLEOTIDE SEQUENCE</scope>
    <source>
        <strain evidence="1">AU212A</strain>
    </source>
</reference>
<protein>
    <submittedName>
        <fullName evidence="1">5629_t:CDS:1</fullName>
    </submittedName>
</protein>
<keyword evidence="2" id="KW-1185">Reference proteome</keyword>